<dbReference type="AlphaFoldDB" id="A0AAE5ZGR3"/>
<keyword evidence="1" id="KW-0121">Carboxypeptidase</keyword>
<accession>A0AAE5ZGR3</accession>
<dbReference type="EMBL" id="CP039287">
    <property type="protein sequence ID" value="QCC02657.1"/>
    <property type="molecule type" value="Genomic_DNA"/>
</dbReference>
<reference evidence="1 2" key="1">
    <citation type="submission" date="2019-04" db="EMBL/GenBank/DDBJ databases">
        <title>Long-read de novo sequencing of Cupriavidus necator H16.</title>
        <authorList>
            <person name="Little G.T."/>
            <person name="Ehsaan M."/>
            <person name="Arenas-Lopez C."/>
            <person name="Jawed K."/>
            <person name="Winzer K."/>
            <person name="Kovacs K."/>
            <person name="Malys N."/>
            <person name="Minton N.P."/>
        </authorList>
    </citation>
    <scope>NUCLEOTIDE SEQUENCE [LARGE SCALE GENOMIC DNA]</scope>
    <source>
        <strain evidence="1 2">H16</strain>
    </source>
</reference>
<protein>
    <submittedName>
        <fullName evidence="1">Carboxypeptidase regulatory-like domain-containing protein</fullName>
    </submittedName>
</protein>
<name>A0AAE5ZGR3_CUPNH</name>
<dbReference type="Proteomes" id="UP000296079">
    <property type="component" value="Chromosome 1"/>
</dbReference>
<organism evidence="1 2">
    <name type="scientific">Cupriavidus necator (strain ATCC 17699 / DSM 428 / KCTC 22496 / NCIMB 10442 / H16 / Stanier 337)</name>
    <name type="common">Ralstonia eutropha</name>
    <dbReference type="NCBI Taxonomy" id="381666"/>
    <lineage>
        <taxon>Bacteria</taxon>
        <taxon>Pseudomonadati</taxon>
        <taxon>Pseudomonadota</taxon>
        <taxon>Betaproteobacteria</taxon>
        <taxon>Burkholderiales</taxon>
        <taxon>Burkholderiaceae</taxon>
        <taxon>Cupriavidus</taxon>
    </lineage>
</organism>
<sequence>MEITWSFVRMLSSLMIAVAAAGCAFRYGQAGSYLQPMAEYGVSYVSGGDSEAGMDAMLAIADRFNVRLTMVDAARGDPLPDAAILVSSQDGRSILHASATGPMFYLRLPTGVYWLAIGYQGWVRTRDIAVDGQALDMTFRLPVRTLEDDWLLCSSPRGNVAVTAVW</sequence>
<dbReference type="SUPFAM" id="SSF49464">
    <property type="entry name" value="Carboxypeptidase regulatory domain-like"/>
    <property type="match status" value="1"/>
</dbReference>
<gene>
    <name evidence="1" type="ORF">E6A55_10190</name>
</gene>
<keyword evidence="1" id="KW-0378">Hydrolase</keyword>
<dbReference type="InterPro" id="IPR008969">
    <property type="entry name" value="CarboxyPept-like_regulatory"/>
</dbReference>
<keyword evidence="1" id="KW-0645">Protease</keyword>
<evidence type="ECO:0000313" key="1">
    <source>
        <dbReference type="EMBL" id="QCC02657.1"/>
    </source>
</evidence>
<dbReference type="GO" id="GO:0004180">
    <property type="term" value="F:carboxypeptidase activity"/>
    <property type="evidence" value="ECO:0007669"/>
    <property type="project" value="UniProtKB-KW"/>
</dbReference>
<proteinExistence type="predicted"/>
<evidence type="ECO:0000313" key="2">
    <source>
        <dbReference type="Proteomes" id="UP000296079"/>
    </source>
</evidence>